<dbReference type="RefSeq" id="WP_131576172.1">
    <property type="nucleotide sequence ID" value="NZ_CBCSAJ010000044.1"/>
</dbReference>
<comment type="similarity">
    <text evidence="2">Belongs to the ABC transporter superfamily.</text>
</comment>
<dbReference type="SMART" id="SM00382">
    <property type="entry name" value="AAA"/>
    <property type="match status" value="2"/>
</dbReference>
<comment type="caution">
    <text evidence="9">The sequence shown here is derived from an EMBL/GenBank/DDBJ whole genome shotgun (WGS) entry which is preliminary data.</text>
</comment>
<evidence type="ECO:0000256" key="2">
    <source>
        <dbReference type="ARBA" id="ARBA00005417"/>
    </source>
</evidence>
<dbReference type="PANTHER" id="PTHR43297">
    <property type="entry name" value="OLIGOPEPTIDE TRANSPORT ATP-BINDING PROTEIN APPD"/>
    <property type="match status" value="1"/>
</dbReference>
<gene>
    <name evidence="9" type="ORF">ACFQ5P_12290</name>
</gene>
<dbReference type="PROSITE" id="PS50893">
    <property type="entry name" value="ABC_TRANSPORTER_2"/>
    <property type="match status" value="2"/>
</dbReference>
<feature type="domain" description="ABC transporter" evidence="8">
    <location>
        <begin position="267"/>
        <end position="472"/>
    </location>
</feature>
<dbReference type="PANTHER" id="PTHR43297:SF7">
    <property type="entry name" value="D,D-DIPEPTIDE TRANSPORT ATP-BINDING PROTEIN DDPD-RELATED"/>
    <property type="match status" value="1"/>
</dbReference>
<keyword evidence="4" id="KW-1003">Cell membrane</keyword>
<dbReference type="SUPFAM" id="SSF52540">
    <property type="entry name" value="P-loop containing nucleoside triphosphate hydrolases"/>
    <property type="match status" value="2"/>
</dbReference>
<dbReference type="InterPro" id="IPR027417">
    <property type="entry name" value="P-loop_NTPase"/>
</dbReference>
<dbReference type="EMBL" id="JBHTOQ010000022">
    <property type="protein sequence ID" value="MFD1482075.1"/>
    <property type="molecule type" value="Genomic_DNA"/>
</dbReference>
<evidence type="ECO:0000256" key="1">
    <source>
        <dbReference type="ARBA" id="ARBA00004417"/>
    </source>
</evidence>
<keyword evidence="7" id="KW-0472">Membrane</keyword>
<name>A0ABW4DWS8_9RHOB</name>
<dbReference type="PROSITE" id="PS00211">
    <property type="entry name" value="ABC_TRANSPORTER_1"/>
    <property type="match status" value="1"/>
</dbReference>
<keyword evidence="3" id="KW-0813">Transport</keyword>
<organism evidence="9 10">
    <name type="scientific">Paracoccus nototheniae</name>
    <dbReference type="NCBI Taxonomy" id="2489002"/>
    <lineage>
        <taxon>Bacteria</taxon>
        <taxon>Pseudomonadati</taxon>
        <taxon>Pseudomonadota</taxon>
        <taxon>Alphaproteobacteria</taxon>
        <taxon>Rhodobacterales</taxon>
        <taxon>Paracoccaceae</taxon>
        <taxon>Paracoccus</taxon>
    </lineage>
</organism>
<evidence type="ECO:0000313" key="9">
    <source>
        <dbReference type="EMBL" id="MFD1482075.1"/>
    </source>
</evidence>
<keyword evidence="5" id="KW-0547">Nucleotide-binding</keyword>
<evidence type="ECO:0000256" key="4">
    <source>
        <dbReference type="ARBA" id="ARBA00022475"/>
    </source>
</evidence>
<dbReference type="GO" id="GO:0005524">
    <property type="term" value="F:ATP binding"/>
    <property type="evidence" value="ECO:0007669"/>
    <property type="project" value="UniProtKB-KW"/>
</dbReference>
<dbReference type="Gene3D" id="3.40.50.300">
    <property type="entry name" value="P-loop containing nucleotide triphosphate hydrolases"/>
    <property type="match status" value="2"/>
</dbReference>
<dbReference type="Pfam" id="PF00005">
    <property type="entry name" value="ABC_tran"/>
    <property type="match status" value="2"/>
</dbReference>
<keyword evidence="10" id="KW-1185">Reference proteome</keyword>
<proteinExistence type="inferred from homology"/>
<accession>A0ABW4DWS8</accession>
<comment type="subcellular location">
    <subcellularLocation>
        <location evidence="1">Cell inner membrane</location>
        <topology evidence="1">Peripheral membrane protein</topology>
    </subcellularLocation>
</comment>
<dbReference type="Proteomes" id="UP001597302">
    <property type="component" value="Unassembled WGS sequence"/>
</dbReference>
<dbReference type="InterPro" id="IPR003439">
    <property type="entry name" value="ABC_transporter-like_ATP-bd"/>
</dbReference>
<evidence type="ECO:0000256" key="3">
    <source>
        <dbReference type="ARBA" id="ARBA00022448"/>
    </source>
</evidence>
<evidence type="ECO:0000256" key="5">
    <source>
        <dbReference type="ARBA" id="ARBA00022741"/>
    </source>
</evidence>
<sequence length="472" mass="49041">MSLLLSATDISVHAGGRMLVSPTSLALQAGCPLTILGETGSGKSLLAQAVIGTLPGGLSARGQVRVSGQVLDAARPGGFRPLWGRTLGVLPQEPWLALDPLMPAKAQVAEGHALVQGDPWGQAHMAAQDDLDQLGLAQAGDRRPGQLSGGMAQRVAFAAARAGGARILIADEPTKGLDADRRDEICALLLAGAARDGGLLTITHDLALARQLGGDLMVVLGGRVIEQGPAAQILSAPGHDYTRALIAADPARWPRQTPRPAQGAPVLQASDLSASRGGRVLFSGVHIALHPGQILGVTGPSGCGKSTLGDTLLGLARPDAGHVTRAPGVAAVRYQKLYQDPPSAFPRAVTLGRALSDLVARHRLDPSRIAPLLEWLRLAPGLLTRRPSDVSGGELQRLALLRVLLLDPVFLFADEPTSRLDLITQAEVTRLMTAIARETGMGLMIVSHDAELIARTCDSTIALDGGGMARAA</sequence>
<protein>
    <submittedName>
        <fullName evidence="9">ABC transporter ATP-binding protein</fullName>
    </submittedName>
</protein>
<dbReference type="InterPro" id="IPR003593">
    <property type="entry name" value="AAA+_ATPase"/>
</dbReference>
<evidence type="ECO:0000313" key="10">
    <source>
        <dbReference type="Proteomes" id="UP001597302"/>
    </source>
</evidence>
<evidence type="ECO:0000256" key="7">
    <source>
        <dbReference type="ARBA" id="ARBA00023136"/>
    </source>
</evidence>
<reference evidence="10" key="1">
    <citation type="journal article" date="2019" name="Int. J. Syst. Evol. Microbiol.">
        <title>The Global Catalogue of Microorganisms (GCM) 10K type strain sequencing project: providing services to taxonomists for standard genome sequencing and annotation.</title>
        <authorList>
            <consortium name="The Broad Institute Genomics Platform"/>
            <consortium name="The Broad Institute Genome Sequencing Center for Infectious Disease"/>
            <person name="Wu L."/>
            <person name="Ma J."/>
        </authorList>
    </citation>
    <scope>NUCLEOTIDE SEQUENCE [LARGE SCALE GENOMIC DNA]</scope>
    <source>
        <strain evidence="10">CCM 8875</strain>
    </source>
</reference>
<feature type="domain" description="ABC transporter" evidence="8">
    <location>
        <begin position="5"/>
        <end position="246"/>
    </location>
</feature>
<evidence type="ECO:0000256" key="6">
    <source>
        <dbReference type="ARBA" id="ARBA00022840"/>
    </source>
</evidence>
<keyword evidence="6 9" id="KW-0067">ATP-binding</keyword>
<evidence type="ECO:0000259" key="8">
    <source>
        <dbReference type="PROSITE" id="PS50893"/>
    </source>
</evidence>
<dbReference type="InterPro" id="IPR050388">
    <property type="entry name" value="ABC_Ni/Peptide_Import"/>
</dbReference>
<dbReference type="InterPro" id="IPR017871">
    <property type="entry name" value="ABC_transporter-like_CS"/>
</dbReference>